<dbReference type="Pfam" id="PF21799">
    <property type="entry name" value="MurD-like_N"/>
    <property type="match status" value="1"/>
</dbReference>
<dbReference type="RefSeq" id="WP_073304237.1">
    <property type="nucleotide sequence ID" value="NZ_JAIEWK010000008.1"/>
</dbReference>
<accession>A0A268P3A8</accession>
<keyword evidence="19" id="KW-0732">Signal</keyword>
<dbReference type="SUPFAM" id="SSF51984">
    <property type="entry name" value="MurCD N-terminal domain"/>
    <property type="match status" value="1"/>
</dbReference>
<comment type="catalytic activity">
    <reaction evidence="16 17 18">
        <text>UDP-N-acetyl-alpha-D-muramoyl-L-alanine + D-glutamate + ATP = UDP-N-acetyl-alpha-D-muramoyl-L-alanyl-D-glutamate + ADP + phosphate + H(+)</text>
        <dbReference type="Rhea" id="RHEA:16429"/>
        <dbReference type="ChEBI" id="CHEBI:15378"/>
        <dbReference type="ChEBI" id="CHEBI:29986"/>
        <dbReference type="ChEBI" id="CHEBI:30616"/>
        <dbReference type="ChEBI" id="CHEBI:43474"/>
        <dbReference type="ChEBI" id="CHEBI:83898"/>
        <dbReference type="ChEBI" id="CHEBI:83900"/>
        <dbReference type="ChEBI" id="CHEBI:456216"/>
        <dbReference type="EC" id="6.3.2.9"/>
    </reaction>
</comment>
<dbReference type="InterPro" id="IPR013221">
    <property type="entry name" value="Mur_ligase_cen"/>
</dbReference>
<feature type="domain" description="Mur ligase C-terminal" evidence="20">
    <location>
        <begin position="312"/>
        <end position="424"/>
    </location>
</feature>
<dbReference type="EC" id="6.3.2.9" evidence="5 17"/>
<evidence type="ECO:0000256" key="11">
    <source>
        <dbReference type="ARBA" id="ARBA00022960"/>
    </source>
</evidence>
<dbReference type="GO" id="GO:0008360">
    <property type="term" value="P:regulation of cell shape"/>
    <property type="evidence" value="ECO:0007669"/>
    <property type="project" value="UniProtKB-KW"/>
</dbReference>
<dbReference type="EMBL" id="NPCC01000005">
    <property type="protein sequence ID" value="PAE90246.1"/>
    <property type="molecule type" value="Genomic_DNA"/>
</dbReference>
<evidence type="ECO:0000256" key="9">
    <source>
        <dbReference type="ARBA" id="ARBA00022741"/>
    </source>
</evidence>
<keyword evidence="8 17" id="KW-0436">Ligase</keyword>
<dbReference type="InterPro" id="IPR036565">
    <property type="entry name" value="Mur-like_cat_sf"/>
</dbReference>
<feature type="chain" id="PRO_5039275435" description="UDP-N-acetylmuramoylalanine--D-glutamate ligase" evidence="19">
    <location>
        <begin position="26"/>
        <end position="451"/>
    </location>
</feature>
<dbReference type="UniPathway" id="UPA00219"/>
<feature type="domain" description="Mur ligase central" evidence="21">
    <location>
        <begin position="116"/>
        <end position="290"/>
    </location>
</feature>
<comment type="caution">
    <text evidence="22">The sequence shown here is derived from an EMBL/GenBank/DDBJ whole genome shotgun (WGS) entry which is preliminary data.</text>
</comment>
<evidence type="ECO:0000256" key="12">
    <source>
        <dbReference type="ARBA" id="ARBA00022984"/>
    </source>
</evidence>
<dbReference type="PANTHER" id="PTHR43692">
    <property type="entry name" value="UDP-N-ACETYLMURAMOYLALANINE--D-GLUTAMATE LIGASE"/>
    <property type="match status" value="1"/>
</dbReference>
<keyword evidence="11 17" id="KW-0133">Cell shape</keyword>
<evidence type="ECO:0000259" key="20">
    <source>
        <dbReference type="Pfam" id="PF02875"/>
    </source>
</evidence>
<keyword evidence="9 17" id="KW-0547">Nucleotide-binding</keyword>
<evidence type="ECO:0000256" key="7">
    <source>
        <dbReference type="ARBA" id="ARBA00022490"/>
    </source>
</evidence>
<dbReference type="GO" id="GO:0005524">
    <property type="term" value="F:ATP binding"/>
    <property type="evidence" value="ECO:0007669"/>
    <property type="project" value="UniProtKB-UniRule"/>
</dbReference>
<protein>
    <recommendedName>
        <fullName evidence="6 17">UDP-N-acetylmuramoylalanine--D-glutamate ligase</fullName>
        <ecNumber evidence="5 17">6.3.2.9</ecNumber>
    </recommendedName>
    <alternativeName>
        <fullName evidence="15 17">D-glutamic acid-adding enzyme</fullName>
    </alternativeName>
    <alternativeName>
        <fullName evidence="14 17">UDP-N-acetylmuramoyl-L-alanyl-D-glutamate synthetase</fullName>
    </alternativeName>
</protein>
<dbReference type="HAMAP" id="MF_00639">
    <property type="entry name" value="MurD"/>
    <property type="match status" value="1"/>
</dbReference>
<keyword evidence="17 18" id="KW-0131">Cell cycle</keyword>
<dbReference type="SUPFAM" id="SSF53623">
    <property type="entry name" value="MurD-like peptide ligases, catalytic domain"/>
    <property type="match status" value="1"/>
</dbReference>
<dbReference type="GO" id="GO:0005737">
    <property type="term" value="C:cytoplasm"/>
    <property type="evidence" value="ECO:0007669"/>
    <property type="project" value="UniProtKB-SubCell"/>
</dbReference>
<evidence type="ECO:0000256" key="17">
    <source>
        <dbReference type="HAMAP-Rule" id="MF_00639"/>
    </source>
</evidence>
<reference evidence="22 23" key="1">
    <citation type="submission" date="2017-07" db="EMBL/GenBank/DDBJ databases">
        <title>Isolation and whole genome analysis of endospore-forming bacteria from heroin.</title>
        <authorList>
            <person name="Kalinowski J."/>
            <person name="Ahrens B."/>
            <person name="Al-Dilaimi A."/>
            <person name="Winkler A."/>
            <person name="Wibberg D."/>
            <person name="Schleenbecker U."/>
            <person name="Ruckert C."/>
            <person name="Wolfel R."/>
            <person name="Grass G."/>
        </authorList>
    </citation>
    <scope>NUCLEOTIDE SEQUENCE [LARGE SCALE GENOMIC DNA]</scope>
    <source>
        <strain evidence="22 23">7539</strain>
    </source>
</reference>
<name>A0A268P3A8_SHOCL</name>
<dbReference type="InterPro" id="IPR004101">
    <property type="entry name" value="Mur_ligase_C"/>
</dbReference>
<dbReference type="SUPFAM" id="SSF53244">
    <property type="entry name" value="MurD-like peptide ligases, peptide-binding domain"/>
    <property type="match status" value="1"/>
</dbReference>
<dbReference type="NCBIfam" id="TIGR01087">
    <property type="entry name" value="murD"/>
    <property type="match status" value="1"/>
</dbReference>
<comment type="pathway">
    <text evidence="3 17 18">Cell wall biogenesis; peptidoglycan biosynthesis.</text>
</comment>
<dbReference type="Gene3D" id="3.90.190.20">
    <property type="entry name" value="Mur ligase, C-terminal domain"/>
    <property type="match status" value="1"/>
</dbReference>
<keyword evidence="13 17" id="KW-0961">Cell wall biogenesis/degradation</keyword>
<keyword evidence="10 17" id="KW-0067">ATP-binding</keyword>
<dbReference type="Gene3D" id="3.40.1190.10">
    <property type="entry name" value="Mur-like, catalytic domain"/>
    <property type="match status" value="1"/>
</dbReference>
<evidence type="ECO:0000256" key="2">
    <source>
        <dbReference type="ARBA" id="ARBA00004496"/>
    </source>
</evidence>
<evidence type="ECO:0000256" key="15">
    <source>
        <dbReference type="ARBA" id="ARBA00032324"/>
    </source>
</evidence>
<evidence type="ECO:0000256" key="6">
    <source>
        <dbReference type="ARBA" id="ARBA00015655"/>
    </source>
</evidence>
<evidence type="ECO:0000256" key="16">
    <source>
        <dbReference type="ARBA" id="ARBA00047632"/>
    </source>
</evidence>
<keyword evidence="17 18" id="KW-0132">Cell division</keyword>
<evidence type="ECO:0000259" key="21">
    <source>
        <dbReference type="Pfam" id="PF08245"/>
    </source>
</evidence>
<keyword evidence="7 17" id="KW-0963">Cytoplasm</keyword>
<evidence type="ECO:0000256" key="13">
    <source>
        <dbReference type="ARBA" id="ARBA00023316"/>
    </source>
</evidence>
<comment type="similarity">
    <text evidence="4 17">Belongs to the MurCDEF family.</text>
</comment>
<evidence type="ECO:0000313" key="23">
    <source>
        <dbReference type="Proteomes" id="UP000216207"/>
    </source>
</evidence>
<evidence type="ECO:0000313" key="22">
    <source>
        <dbReference type="EMBL" id="PAE90246.1"/>
    </source>
</evidence>
<feature type="signal peptide" evidence="19">
    <location>
        <begin position="1"/>
        <end position="25"/>
    </location>
</feature>
<keyword evidence="12 17" id="KW-0573">Peptidoglycan synthesis</keyword>
<dbReference type="Pfam" id="PF02875">
    <property type="entry name" value="Mur_ligase_C"/>
    <property type="match status" value="1"/>
</dbReference>
<sequence>MKQVKELIGKRVLVLGMAKSGVASALLLARLGAEVVINDSKSRAEQPQAGELEAAGIQVVCGGHPLTVLDGCSLLVKNPGIPYTNIVVKEAEARGIPIWTEIELAYLISEAEMVAITGSNGKTTTTTLVKEMLEHSGRKPLIAGNIGTVASEVAQKAKAEHVIVLEVSSFQLMGTNAFQPKVAVWLNIFDAHLDYHGTREDYIAAKARIAANMGPADYLVYNADDPTVVQAIARIGATLVPFSRINVVEDGAYVKDGTIFFKDEPILALADAVLPGAHNVENMLAATAAARLAGATVEQIRHVLSHFPGVKHRLQYVGSWEGRQFYNDSKATNILATKAALSGFAKPVVLIAGGLDRGNDFDELLASLKYVKAVVAYGETKSKLLALAAKANVQAVTAERVQDATEKAVALSQPGDVVLLSPACASWDQYRSFEERGDEFLDYVNTIIKPS</sequence>
<dbReference type="Proteomes" id="UP000216207">
    <property type="component" value="Unassembled WGS sequence"/>
</dbReference>
<dbReference type="PANTHER" id="PTHR43692:SF1">
    <property type="entry name" value="UDP-N-ACETYLMURAMOYLALANINE--D-GLUTAMATE LIGASE"/>
    <property type="match status" value="1"/>
</dbReference>
<comment type="function">
    <text evidence="1 17 18">Cell wall formation. Catalyzes the addition of glutamate to the nucleotide precursor UDP-N-acetylmuramoyl-L-alanine (UMA).</text>
</comment>
<evidence type="ECO:0000256" key="1">
    <source>
        <dbReference type="ARBA" id="ARBA00002734"/>
    </source>
</evidence>
<feature type="binding site" evidence="17">
    <location>
        <begin position="118"/>
        <end position="124"/>
    </location>
    <ligand>
        <name>ATP</name>
        <dbReference type="ChEBI" id="CHEBI:30616"/>
    </ligand>
</feature>
<dbReference type="Gene3D" id="3.40.50.720">
    <property type="entry name" value="NAD(P)-binding Rossmann-like Domain"/>
    <property type="match status" value="1"/>
</dbReference>
<evidence type="ECO:0000256" key="18">
    <source>
        <dbReference type="RuleBase" id="RU003664"/>
    </source>
</evidence>
<evidence type="ECO:0000256" key="4">
    <source>
        <dbReference type="ARBA" id="ARBA00010416"/>
    </source>
</evidence>
<evidence type="ECO:0000256" key="19">
    <source>
        <dbReference type="SAM" id="SignalP"/>
    </source>
</evidence>
<evidence type="ECO:0000256" key="10">
    <source>
        <dbReference type="ARBA" id="ARBA00022840"/>
    </source>
</evidence>
<dbReference type="Pfam" id="PF08245">
    <property type="entry name" value="Mur_ligase_M"/>
    <property type="match status" value="1"/>
</dbReference>
<evidence type="ECO:0000256" key="8">
    <source>
        <dbReference type="ARBA" id="ARBA00022598"/>
    </source>
</evidence>
<dbReference type="GO" id="GO:0071555">
    <property type="term" value="P:cell wall organization"/>
    <property type="evidence" value="ECO:0007669"/>
    <property type="project" value="UniProtKB-KW"/>
</dbReference>
<organism evidence="22 23">
    <name type="scientific">Shouchella clausii</name>
    <name type="common">Alkalihalobacillus clausii</name>
    <dbReference type="NCBI Taxonomy" id="79880"/>
    <lineage>
        <taxon>Bacteria</taxon>
        <taxon>Bacillati</taxon>
        <taxon>Bacillota</taxon>
        <taxon>Bacilli</taxon>
        <taxon>Bacillales</taxon>
        <taxon>Bacillaceae</taxon>
        <taxon>Shouchella</taxon>
    </lineage>
</organism>
<proteinExistence type="inferred from homology"/>
<dbReference type="GO" id="GO:0009252">
    <property type="term" value="P:peptidoglycan biosynthetic process"/>
    <property type="evidence" value="ECO:0007669"/>
    <property type="project" value="UniProtKB-UniRule"/>
</dbReference>
<evidence type="ECO:0000256" key="5">
    <source>
        <dbReference type="ARBA" id="ARBA00012212"/>
    </source>
</evidence>
<dbReference type="GO" id="GO:0051301">
    <property type="term" value="P:cell division"/>
    <property type="evidence" value="ECO:0007669"/>
    <property type="project" value="UniProtKB-KW"/>
</dbReference>
<evidence type="ECO:0000256" key="14">
    <source>
        <dbReference type="ARBA" id="ARBA00030398"/>
    </source>
</evidence>
<dbReference type="InterPro" id="IPR036615">
    <property type="entry name" value="Mur_ligase_C_dom_sf"/>
</dbReference>
<dbReference type="InterPro" id="IPR005762">
    <property type="entry name" value="MurD"/>
</dbReference>
<gene>
    <name evidence="17" type="primary">murD</name>
    <name evidence="22" type="ORF">CHH72_04505</name>
</gene>
<dbReference type="AlphaFoldDB" id="A0A268P3A8"/>
<dbReference type="GO" id="GO:0008764">
    <property type="term" value="F:UDP-N-acetylmuramoylalanine-D-glutamate ligase activity"/>
    <property type="evidence" value="ECO:0007669"/>
    <property type="project" value="UniProtKB-UniRule"/>
</dbReference>
<comment type="subcellular location">
    <subcellularLocation>
        <location evidence="2 17 18">Cytoplasm</location>
    </subcellularLocation>
</comment>
<evidence type="ECO:0000256" key="3">
    <source>
        <dbReference type="ARBA" id="ARBA00004752"/>
    </source>
</evidence>